<dbReference type="PANTHER" id="PTHR21726:SF29">
    <property type="entry name" value="EXPRESSED PROTEIN"/>
    <property type="match status" value="1"/>
</dbReference>
<protein>
    <submittedName>
        <fullName evidence="1">Uncharacterized protein</fullName>
    </submittedName>
</protein>
<dbReference type="AlphaFoldDB" id="A0A5J5B6I2"/>
<name>A0A5J5B6I2_9ASTE</name>
<dbReference type="OrthoDB" id="765769at2759"/>
<keyword evidence="2" id="KW-1185">Reference proteome</keyword>
<evidence type="ECO:0000313" key="2">
    <source>
        <dbReference type="Proteomes" id="UP000325577"/>
    </source>
</evidence>
<organism evidence="1 2">
    <name type="scientific">Nyssa sinensis</name>
    <dbReference type="NCBI Taxonomy" id="561372"/>
    <lineage>
        <taxon>Eukaryota</taxon>
        <taxon>Viridiplantae</taxon>
        <taxon>Streptophyta</taxon>
        <taxon>Embryophyta</taxon>
        <taxon>Tracheophyta</taxon>
        <taxon>Spermatophyta</taxon>
        <taxon>Magnoliopsida</taxon>
        <taxon>eudicotyledons</taxon>
        <taxon>Gunneridae</taxon>
        <taxon>Pentapetalae</taxon>
        <taxon>asterids</taxon>
        <taxon>Cornales</taxon>
        <taxon>Nyssaceae</taxon>
        <taxon>Nyssa</taxon>
    </lineage>
</organism>
<dbReference type="EMBL" id="CM018038">
    <property type="protein sequence ID" value="KAA8538349.1"/>
    <property type="molecule type" value="Genomic_DNA"/>
</dbReference>
<sequence>MASDFSSSLDEQFTRTELGLQSLLPKLGLQSLPPELGLQRKNLEFCHNHQIVHSDNPHREVEASVRNAMEPKPQKMINRPIEKFHTEILPLKLAKSIPAFHHKLLSSIKSAGFLPSKNTAHIMEAAAKIIKPGPQVITEAKMPPTGSLSAPLKVRDLKEKSYLQSLWFLIHKVENQCLKILLLGDKILLLDDMRAQVNS</sequence>
<evidence type="ECO:0000313" key="1">
    <source>
        <dbReference type="EMBL" id="KAA8538349.1"/>
    </source>
</evidence>
<dbReference type="Proteomes" id="UP000325577">
    <property type="component" value="Linkage Group LG15"/>
</dbReference>
<proteinExistence type="predicted"/>
<gene>
    <name evidence="1" type="ORF">F0562_027828</name>
</gene>
<reference evidence="1 2" key="1">
    <citation type="submission" date="2019-09" db="EMBL/GenBank/DDBJ databases">
        <title>A chromosome-level genome assembly of the Chinese tupelo Nyssa sinensis.</title>
        <authorList>
            <person name="Yang X."/>
            <person name="Kang M."/>
            <person name="Yang Y."/>
            <person name="Xiong H."/>
            <person name="Wang M."/>
            <person name="Zhang Z."/>
            <person name="Wang Z."/>
            <person name="Wu H."/>
            <person name="Ma T."/>
            <person name="Liu J."/>
            <person name="Xi Z."/>
        </authorList>
    </citation>
    <scope>NUCLEOTIDE SEQUENCE [LARGE SCALE GENOMIC DNA]</scope>
    <source>
        <strain evidence="1">J267</strain>
        <tissue evidence="1">Leaf</tissue>
    </source>
</reference>
<accession>A0A5J5B6I2</accession>
<dbReference type="PANTHER" id="PTHR21726">
    <property type="entry name" value="PHOSPHATIDYLINOSITOL N-ACETYLGLUCOSAMINYLTRANSFERASE SUBUNIT P DOWN SYNDROME CRITICAL REGION PROTEIN 5 -RELATED"/>
    <property type="match status" value="1"/>
</dbReference>